<dbReference type="AlphaFoldDB" id="A0A1M5JYY2"/>
<dbReference type="RefSeq" id="WP_131819056.1">
    <property type="nucleotide sequence ID" value="NZ_FQWL01000002.1"/>
</dbReference>
<dbReference type="EMBL" id="FQWL01000002">
    <property type="protein sequence ID" value="SHG45766.1"/>
    <property type="molecule type" value="Genomic_DNA"/>
</dbReference>
<accession>A0A1M5JYY2</accession>
<reference evidence="2" key="1">
    <citation type="submission" date="2016-11" db="EMBL/GenBank/DDBJ databases">
        <authorList>
            <person name="Varghese N."/>
            <person name="Submissions S."/>
        </authorList>
    </citation>
    <scope>NUCLEOTIDE SEQUENCE [LARGE SCALE GENOMIC DNA]</scope>
    <source>
        <strain evidence="2">DSM 22638</strain>
    </source>
</reference>
<gene>
    <name evidence="1" type="ORF">SAMN04488116_1296</name>
</gene>
<dbReference type="STRING" id="570519.SAMN04488116_1296"/>
<evidence type="ECO:0000313" key="2">
    <source>
        <dbReference type="Proteomes" id="UP000184532"/>
    </source>
</evidence>
<proteinExistence type="predicted"/>
<evidence type="ECO:0008006" key="3">
    <source>
        <dbReference type="Google" id="ProtNLM"/>
    </source>
</evidence>
<dbReference type="Proteomes" id="UP000184532">
    <property type="component" value="Unassembled WGS sequence"/>
</dbReference>
<organism evidence="1 2">
    <name type="scientific">Flagellimonas flava</name>
    <dbReference type="NCBI Taxonomy" id="570519"/>
    <lineage>
        <taxon>Bacteria</taxon>
        <taxon>Pseudomonadati</taxon>
        <taxon>Bacteroidota</taxon>
        <taxon>Flavobacteriia</taxon>
        <taxon>Flavobacteriales</taxon>
        <taxon>Flavobacteriaceae</taxon>
        <taxon>Flagellimonas</taxon>
    </lineage>
</organism>
<dbReference type="Gene3D" id="2.50.20.10">
    <property type="entry name" value="Lipoprotein localisation LolA/LolB/LppX"/>
    <property type="match status" value="1"/>
</dbReference>
<evidence type="ECO:0000313" key="1">
    <source>
        <dbReference type="EMBL" id="SHG45766.1"/>
    </source>
</evidence>
<protein>
    <recommendedName>
        <fullName evidence="3">Outer membrane lipoprotein-sorting protein</fullName>
    </recommendedName>
</protein>
<sequence length="273" mass="31894">MITPTKRAFRSRALLTSLIFFCLFLGINCNTKPKTGQIKENHGTVKTSSELIEMMKKRGEKRHLKAFTFVQQTVHFEEDGAVRDTSVWHEAIRYPKEFRIDFGNPDAGNANINRNDSIYVYRNHEMVHSGPEIQEFLILEGGIFYYSVSETIERLKGLGIDTAVLSESSYNGKSVLIIGAIPGEIKKPQIWLDKENLFVVRRFSKSNQGNLYEVRYDDYKNIDGHWIETWIEFYRDGRLIQTERYTQIDVEPKLDDHVFDPDQFGKVYWFNYP</sequence>
<name>A0A1M5JYY2_9FLAO</name>
<keyword evidence="2" id="KW-1185">Reference proteome</keyword>
<dbReference type="OrthoDB" id="1091975at2"/>